<evidence type="ECO:0000256" key="2">
    <source>
        <dbReference type="ARBA" id="ARBA00022448"/>
    </source>
</evidence>
<proteinExistence type="inferred from homology"/>
<keyword evidence="4 9" id="KW-0997">Cell inner membrane</keyword>
<organism evidence="11 12">
    <name type="scientific">Oceanobacter antarcticus</name>
    <dbReference type="NCBI Taxonomy" id="3133425"/>
    <lineage>
        <taxon>Bacteria</taxon>
        <taxon>Pseudomonadati</taxon>
        <taxon>Pseudomonadota</taxon>
        <taxon>Gammaproteobacteria</taxon>
        <taxon>Oceanospirillales</taxon>
        <taxon>Oceanospirillaceae</taxon>
        <taxon>Oceanobacter</taxon>
    </lineage>
</organism>
<dbReference type="EMBL" id="JBBKTX010000004">
    <property type="protein sequence ID" value="MFK4751598.1"/>
    <property type="molecule type" value="Genomic_DNA"/>
</dbReference>
<keyword evidence="3" id="KW-1003">Cell membrane</keyword>
<dbReference type="PANTHER" id="PTHR35011:SF2">
    <property type="entry name" value="2,3-DIKETO-L-GULONATE TRAP TRANSPORTER SMALL PERMEASE PROTEIN YIAM"/>
    <property type="match status" value="1"/>
</dbReference>
<dbReference type="InterPro" id="IPR007387">
    <property type="entry name" value="TRAP_DctQ"/>
</dbReference>
<protein>
    <recommendedName>
        <fullName evidence="9">TRAP transporter small permease protein</fullName>
    </recommendedName>
</protein>
<dbReference type="PANTHER" id="PTHR35011">
    <property type="entry name" value="2,3-DIKETO-L-GULONATE TRAP TRANSPORTER SMALL PERMEASE PROTEIN YIAM"/>
    <property type="match status" value="1"/>
</dbReference>
<reference evidence="11 12" key="1">
    <citation type="submission" date="2024-03" db="EMBL/GenBank/DDBJ databases">
        <title>High-quality draft genome sequence of Oceanobacter sp. wDCs-4.</title>
        <authorList>
            <person name="Dong C."/>
        </authorList>
    </citation>
    <scope>NUCLEOTIDE SEQUENCE [LARGE SCALE GENOMIC DNA]</scope>
    <source>
        <strain evidence="12">wDCs-4</strain>
    </source>
</reference>
<evidence type="ECO:0000256" key="3">
    <source>
        <dbReference type="ARBA" id="ARBA00022475"/>
    </source>
</evidence>
<evidence type="ECO:0000256" key="5">
    <source>
        <dbReference type="ARBA" id="ARBA00022692"/>
    </source>
</evidence>
<dbReference type="RefSeq" id="WP_369856619.1">
    <property type="nucleotide sequence ID" value="NZ_JBBKTX010000004.1"/>
</dbReference>
<feature type="transmembrane region" description="Helical" evidence="9">
    <location>
        <begin position="142"/>
        <end position="163"/>
    </location>
</feature>
<sequence length="170" mass="19087">MVFSDWISEHYEEKGPAKWLAFSLECVAAAVLMALMLLTCADVIGRYFLNNAVDGTVEITELALAVVVFAEMPVITWRGGHVVVDLLDRYMNHRLVKALGLLSALLVSGAFYAVAGRMMFTAERSLRREVVTEYLQMPVGYIVQYISVMSYVCAVVMVSYGIYRILNEER</sequence>
<accession>A0ABW8NF69</accession>
<keyword evidence="7 9" id="KW-0472">Membrane</keyword>
<comment type="subcellular location">
    <subcellularLocation>
        <location evidence="1 9">Cell inner membrane</location>
        <topology evidence="1 9">Multi-pass membrane protein</topology>
    </subcellularLocation>
</comment>
<dbReference type="Proteomes" id="UP001620597">
    <property type="component" value="Unassembled WGS sequence"/>
</dbReference>
<comment type="similarity">
    <text evidence="8 9">Belongs to the TRAP transporter small permease family.</text>
</comment>
<comment type="subunit">
    <text evidence="9">The complex comprises the extracytoplasmic solute receptor protein and the two transmembrane proteins.</text>
</comment>
<evidence type="ECO:0000256" key="4">
    <source>
        <dbReference type="ARBA" id="ARBA00022519"/>
    </source>
</evidence>
<dbReference type="Pfam" id="PF04290">
    <property type="entry name" value="DctQ"/>
    <property type="match status" value="1"/>
</dbReference>
<feature type="domain" description="Tripartite ATP-independent periplasmic transporters DctQ component" evidence="10">
    <location>
        <begin position="35"/>
        <end position="158"/>
    </location>
</feature>
<dbReference type="InterPro" id="IPR055348">
    <property type="entry name" value="DctQ"/>
</dbReference>
<keyword evidence="6 9" id="KW-1133">Transmembrane helix</keyword>
<feature type="transmembrane region" description="Helical" evidence="9">
    <location>
        <begin position="99"/>
        <end position="122"/>
    </location>
</feature>
<evidence type="ECO:0000256" key="1">
    <source>
        <dbReference type="ARBA" id="ARBA00004429"/>
    </source>
</evidence>
<evidence type="ECO:0000256" key="7">
    <source>
        <dbReference type="ARBA" id="ARBA00023136"/>
    </source>
</evidence>
<gene>
    <name evidence="11" type="ORF">WG929_04155</name>
</gene>
<keyword evidence="5 9" id="KW-0812">Transmembrane</keyword>
<comment type="function">
    <text evidence="9">Part of the tripartite ATP-independent periplasmic (TRAP) transport system.</text>
</comment>
<evidence type="ECO:0000259" key="10">
    <source>
        <dbReference type="Pfam" id="PF04290"/>
    </source>
</evidence>
<keyword evidence="12" id="KW-1185">Reference proteome</keyword>
<evidence type="ECO:0000256" key="6">
    <source>
        <dbReference type="ARBA" id="ARBA00022989"/>
    </source>
</evidence>
<feature type="transmembrane region" description="Helical" evidence="9">
    <location>
        <begin position="20"/>
        <end position="41"/>
    </location>
</feature>
<evidence type="ECO:0000256" key="8">
    <source>
        <dbReference type="ARBA" id="ARBA00038436"/>
    </source>
</evidence>
<evidence type="ECO:0000256" key="9">
    <source>
        <dbReference type="RuleBase" id="RU369079"/>
    </source>
</evidence>
<comment type="caution">
    <text evidence="11">The sequence shown here is derived from an EMBL/GenBank/DDBJ whole genome shotgun (WGS) entry which is preliminary data.</text>
</comment>
<keyword evidence="2 9" id="KW-0813">Transport</keyword>
<name>A0ABW8NF69_9GAMM</name>
<evidence type="ECO:0000313" key="12">
    <source>
        <dbReference type="Proteomes" id="UP001620597"/>
    </source>
</evidence>
<comment type="caution">
    <text evidence="9">Lacks conserved residue(s) required for the propagation of feature annotation.</text>
</comment>
<evidence type="ECO:0000313" key="11">
    <source>
        <dbReference type="EMBL" id="MFK4751598.1"/>
    </source>
</evidence>